<evidence type="ECO:0000313" key="2">
    <source>
        <dbReference type="EMBL" id="RDJ29934.1"/>
    </source>
</evidence>
<dbReference type="InterPro" id="IPR000572">
    <property type="entry name" value="OxRdtase_Mopterin-bd_dom"/>
</dbReference>
<dbReference type="AlphaFoldDB" id="A0A370LD79"/>
<dbReference type="Pfam" id="PF00174">
    <property type="entry name" value="Oxidored_molyb"/>
    <property type="match status" value="1"/>
</dbReference>
<dbReference type="Gene3D" id="3.90.420.10">
    <property type="entry name" value="Oxidoreductase, molybdopterin-binding domain"/>
    <property type="match status" value="1"/>
</dbReference>
<dbReference type="InterPro" id="IPR036374">
    <property type="entry name" value="OxRdtase_Mopterin-bd_sf"/>
</dbReference>
<evidence type="ECO:0000313" key="3">
    <source>
        <dbReference type="Proteomes" id="UP000255207"/>
    </source>
</evidence>
<dbReference type="Proteomes" id="UP000255207">
    <property type="component" value="Unassembled WGS sequence"/>
</dbReference>
<feature type="domain" description="Oxidoreductase molybdopterin-binding" evidence="1">
    <location>
        <begin position="42"/>
        <end position="120"/>
    </location>
</feature>
<protein>
    <recommendedName>
        <fullName evidence="1">Oxidoreductase molybdopterin-binding domain-containing protein</fullName>
    </recommendedName>
</protein>
<sequence length="145" mass="16422">MPQPEGRPLLEISGRITATNRNAAAVFDRAMLEKLGLRTLRTGTAWTDGVKVFEGVLVRDLLAAVGAERATMMRAVALNDYVVDIPLSDFQRYDAIIALSMDGRELTARDKGPLWIVYPRDQFGELQDERYDARWIWQLKQLILS</sequence>
<accession>A0A370LD79</accession>
<proteinExistence type="predicted"/>
<keyword evidence="3" id="KW-1185">Reference proteome</keyword>
<reference evidence="3" key="1">
    <citation type="submission" date="2018-07" db="EMBL/GenBank/DDBJ databases">
        <authorList>
            <person name="Safronova V.I."/>
            <person name="Chirak E.R."/>
            <person name="Sazanova A.L."/>
        </authorList>
    </citation>
    <scope>NUCLEOTIDE SEQUENCE [LARGE SCALE GENOMIC DNA]</scope>
    <source>
        <strain evidence="3">RCAM04685</strain>
    </source>
</reference>
<name>A0A370LD79_9HYPH</name>
<gene>
    <name evidence="2" type="ORF">DWE98_04580</name>
</gene>
<dbReference type="EMBL" id="QQTP01000001">
    <property type="protein sequence ID" value="RDJ29934.1"/>
    <property type="molecule type" value="Genomic_DNA"/>
</dbReference>
<comment type="caution">
    <text evidence="2">The sequence shown here is derived from an EMBL/GenBank/DDBJ whole genome shotgun (WGS) entry which is preliminary data.</text>
</comment>
<evidence type="ECO:0000259" key="1">
    <source>
        <dbReference type="Pfam" id="PF00174"/>
    </source>
</evidence>
<dbReference type="OrthoDB" id="9798763at2"/>
<dbReference type="SUPFAM" id="SSF56524">
    <property type="entry name" value="Oxidoreductase molybdopterin-binding domain"/>
    <property type="match status" value="1"/>
</dbReference>
<organism evidence="2 3">
    <name type="scientific">Bosea caraganae</name>
    <dbReference type="NCBI Taxonomy" id="2763117"/>
    <lineage>
        <taxon>Bacteria</taxon>
        <taxon>Pseudomonadati</taxon>
        <taxon>Pseudomonadota</taxon>
        <taxon>Alphaproteobacteria</taxon>
        <taxon>Hyphomicrobiales</taxon>
        <taxon>Boseaceae</taxon>
        <taxon>Bosea</taxon>
    </lineage>
</organism>